<dbReference type="Proteomes" id="UP000663882">
    <property type="component" value="Unassembled WGS sequence"/>
</dbReference>
<gene>
    <name evidence="1" type="ORF">RFH988_LOCUS36250</name>
</gene>
<evidence type="ECO:0000313" key="1">
    <source>
        <dbReference type="EMBL" id="CAF1438527.1"/>
    </source>
</evidence>
<reference evidence="1" key="1">
    <citation type="submission" date="2021-02" db="EMBL/GenBank/DDBJ databases">
        <authorList>
            <person name="Nowell W R."/>
        </authorList>
    </citation>
    <scope>NUCLEOTIDE SEQUENCE</scope>
</reference>
<evidence type="ECO:0000313" key="2">
    <source>
        <dbReference type="Proteomes" id="UP000663882"/>
    </source>
</evidence>
<dbReference type="AlphaFoldDB" id="A0A815NJ43"/>
<accession>A0A815NJ43</accession>
<name>A0A815NJ43_9BILA</name>
<feature type="non-terminal residue" evidence="1">
    <location>
        <position position="1"/>
    </location>
</feature>
<comment type="caution">
    <text evidence="1">The sequence shown here is derived from an EMBL/GenBank/DDBJ whole genome shotgun (WGS) entry which is preliminary data.</text>
</comment>
<sequence>DKTYRLLWCEIEYFVRGYKDISDNNHRHIHQNIIDRQKTDNENDSSIYHRDKTYRLLWCEIEYFVRGYKDISDNNHRHIHQNIIDRQKTDNENDSSIYHRFTIDDDDGRNLNAGCYEQYDASQSETILHIISNRRSL</sequence>
<organism evidence="1 2">
    <name type="scientific">Rotaria sordida</name>
    <dbReference type="NCBI Taxonomy" id="392033"/>
    <lineage>
        <taxon>Eukaryota</taxon>
        <taxon>Metazoa</taxon>
        <taxon>Spiralia</taxon>
        <taxon>Gnathifera</taxon>
        <taxon>Rotifera</taxon>
        <taxon>Eurotatoria</taxon>
        <taxon>Bdelloidea</taxon>
        <taxon>Philodinida</taxon>
        <taxon>Philodinidae</taxon>
        <taxon>Rotaria</taxon>
    </lineage>
</organism>
<dbReference type="OrthoDB" id="5844105at2759"/>
<proteinExistence type="predicted"/>
<dbReference type="EMBL" id="CAJNOO010006093">
    <property type="protein sequence ID" value="CAF1438527.1"/>
    <property type="molecule type" value="Genomic_DNA"/>
</dbReference>
<protein>
    <submittedName>
        <fullName evidence="1">Uncharacterized protein</fullName>
    </submittedName>
</protein>